<reference evidence="3 4" key="1">
    <citation type="journal article" date="2019" name="Nat. Med.">
        <title>A library of human gut bacterial isolates paired with longitudinal multiomics data enables mechanistic microbiome research.</title>
        <authorList>
            <person name="Poyet M."/>
            <person name="Groussin M."/>
            <person name="Gibbons S.M."/>
            <person name="Avila-Pacheco J."/>
            <person name="Jiang X."/>
            <person name="Kearney S.M."/>
            <person name="Perrotta A.R."/>
            <person name="Berdy B."/>
            <person name="Zhao S."/>
            <person name="Lieberman T.D."/>
            <person name="Swanson P.K."/>
            <person name="Smith M."/>
            <person name="Roesemann S."/>
            <person name="Alexander J.E."/>
            <person name="Rich S.A."/>
            <person name="Livny J."/>
            <person name="Vlamakis H."/>
            <person name="Clish C."/>
            <person name="Bullock K."/>
            <person name="Deik A."/>
            <person name="Scott J."/>
            <person name="Pierce K.A."/>
            <person name="Xavier R.J."/>
            <person name="Alm E.J."/>
        </authorList>
    </citation>
    <scope>NUCLEOTIDE SEQUENCE [LARGE SCALE GENOMIC DNA]</scope>
    <source>
        <strain evidence="3 4">BIOML-A10</strain>
    </source>
</reference>
<dbReference type="InterPro" id="IPR011050">
    <property type="entry name" value="Pectin_lyase_fold/virulence"/>
</dbReference>
<dbReference type="NCBIfam" id="TIGR04183">
    <property type="entry name" value="Por_Secre_tail"/>
    <property type="match status" value="1"/>
</dbReference>
<dbReference type="InterPro" id="IPR027828">
    <property type="entry name" value="DUF4465"/>
</dbReference>
<dbReference type="InterPro" id="IPR029456">
    <property type="entry name" value="Sialidase_N"/>
</dbReference>
<dbReference type="Gene3D" id="2.160.20.10">
    <property type="entry name" value="Single-stranded right-handed beta-helix, Pectin lyase-like"/>
    <property type="match status" value="1"/>
</dbReference>
<comment type="caution">
    <text evidence="3">The sequence shown here is derived from an EMBL/GenBank/DDBJ whole genome shotgun (WGS) entry which is preliminary data.</text>
</comment>
<dbReference type="InterPro" id="IPR012334">
    <property type="entry name" value="Pectin_lyas_fold"/>
</dbReference>
<dbReference type="SUPFAM" id="SSF51126">
    <property type="entry name" value="Pectin lyase-like"/>
    <property type="match status" value="1"/>
</dbReference>
<name>A0A7J4XDZ0_9BACE</name>
<organism evidence="3 4">
    <name type="scientific">Bacteroides salyersiae</name>
    <dbReference type="NCBI Taxonomy" id="291644"/>
    <lineage>
        <taxon>Bacteria</taxon>
        <taxon>Pseudomonadati</taxon>
        <taxon>Bacteroidota</taxon>
        <taxon>Bacteroidia</taxon>
        <taxon>Bacteroidales</taxon>
        <taxon>Bacteroidaceae</taxon>
        <taxon>Bacteroides</taxon>
    </lineage>
</organism>
<dbReference type="Proteomes" id="UP000422221">
    <property type="component" value="Unassembled WGS sequence"/>
</dbReference>
<feature type="domain" description="Sialidase N-terminal" evidence="1">
    <location>
        <begin position="777"/>
        <end position="899"/>
    </location>
</feature>
<dbReference type="Pfam" id="PF14873">
    <property type="entry name" value="BNR_assoc_N"/>
    <property type="match status" value="2"/>
</dbReference>
<protein>
    <submittedName>
        <fullName evidence="3">DUF4465 domain-containing protein</fullName>
    </submittedName>
</protein>
<dbReference type="Pfam" id="PF18962">
    <property type="entry name" value="Por_Secre_tail"/>
    <property type="match status" value="1"/>
</dbReference>
<dbReference type="Gene3D" id="2.60.40.1290">
    <property type="match status" value="2"/>
</dbReference>
<sequence length="2359" mass="255704">MKRITHLFLMTLGLVLSAIPMYSWGQGSDNPNVVLMPQFGMPEDGAVIVSDEITFYDHWGEDMIKGSSSYNSLSAVVFKPAEEGKVIQITFESVEVLKYETSWTTNPAYLNIYNGILEPGADYKFPTTTYGVSNTSKLPEGELLETLSGTYTNKTYFSTDPSGALSVGFHFVNATNCSGWVAKVSCVKVEDMTVIGAGSSYEQVETEPVAKKAVNLVSFYVDTEGIMKPENLTSVSFTLPINEVVEPGQLKLYAGAELNFDGETPLETTFTENDGTYTLTLAKALSSGRNWFSIAGDVKADAAFGAKVQTVVSKVTTTAHTTGVEGFIAATPVTLTIPHTVLMSATPATYQVGSDNLFFYDDGGKDGKISSKFEGTVTFVPTTPGNKIQIDFSKVSLYENIYSTSTNDDVMKIYDGKTVSEADLNTIMRNGVPAVVKSMAEDGSLTVYLKTIQITDYNLKDGFEAVVSEYTPVQMEVKEIVPAQYTEGTVVAGDVSQPILSVNIKTENTIPLVAQAFKFTAEGTTVLSHLSKATVYYTGKSNVFANTVKVGEVDLTGNAAFELSGCSQSLVEGDNYFWLAYDLKADTQSGEVIDGGCTGITLSGQSHAVANGNPEGFRTVKNEYLSVVGTFEKTIFGTWDFASTKNPSSYYDGYNPVEGDQIVTFIPGTKGMIAELEFSDFHLYYYPTASSYYPRAKFEVYSGKGTGGKLLWSLTTADDKDKGPERILRSESADGALTVVFDAKTTSASYTAKGWQAEVREYLSVPMEFSSVNAFQASTQVIPTSPATANQEVIGFKILTAGDKAPLSLEEITLNMKGAQDKVSKVYVYTSGKDSVLNLASPIAEALPDASSAALKLTLTNPLELLEGASYYWIAYDMKENVAAEQSIDAALTSVKVSGDVKEPVSGDPAGERVTKSIYVMKSGENGTIKVGSQSLMFYDEGGVEGGITRGFKGTVTFEPEHAGKTLKLTLKKWNIGGSDKMYVYYGGEKGDKEDLLIESTKYPQEVVSFSEDGKITLYFQTASFGSSTGLDGFEIEVSEYEIQPLSLGELKVVPVNERSFLRGANAVMLRVDVEIKGDKGEFTLDALKFSNEGTSFSTDIASARVYCTDTVSVFMNTNQYGETLKELPYQFDGNYTATLPGIYKFWLVYDISGDALTGNTIKATPVSVTAQGTETQIEEPFSAEGYIVEGFKGTYTVGVSDKADYASIGDAVNAMKDGIDGPVVFELENGTYNEVVNIAEIKGTSAVNTITIKSKSGSYRDVKIVGGRYIAPDVDSNEKVHAGYGVVTVAGADYFTLDGVTVTSSDVSYPAIVRLKDASCYVTVRNCYLYTEMSADMSLIETYSRNIAADTNDYLVVENCLLEGANKGMSLGASWVNTPSYEAGACVRNNTFRNQGAKAIYLQGMKAYSVIGNEFYNDRATASYTALDMRRGFEQCVIADNIINLATSKDATGIYTEYIKAGQEAPGSIHNNEINIVCNANAGAYSSFYGIKVGSKEVSTNLNIVYNTVRLTGVYNSSAALFINSSISNGAVRNNILQNEATGHVYRIYSKDYFTGIVFSNNMTYTSGTAFAYAGTAVNDFEAWKVLSGEKDSYNEQTAFLSETVLEPAQAGNLKNAKPLAFVTTDLNGTARDEQTPTIGAYEYGDISDNTPVLVEGYPSFSNITHEEATAVLKVDLSGKAFLLVKEKTAVAPTQEEVLASEQVLQLRKGKESSVVLSGLANQTEYILYVVLQNLKEVSSEVIASDVFTTTYTPTAVSTFEKVTAVEGDFEDGTAKFSGFTVEDADDTVVVGKKVAKIGAKGTITFTNSDKGIPLTGFFLKAGEPVTMDVYDEADQKHTFTLGATDGKWVFSNLKDKGLITKIEMTSTGDAYLDNFSGEPLDLLVYIANRTVQEKDRVTLTATVSTGVAPYTYVWKNAMQEVVSTEVSYAFDAKNTTACTLTVTDAWGATDTDEVVITVEGNAYTATFEDVYLKEESYWNGEGEDDFAGDGTFSTLYSGSYAFSNNRHTSTYWSGFACSNQTSVEYSGLSDQYRSAVGSGHNSDNYAVSYVYTGIPHAIDVTNNKAEGDSIRGFYVSNTAWVKESVLKGDGQSDVAGGFVTGDYLKLIITGKAVDNTTTSLDYYLADYTSKKEADHYCLDTWQWVDLRPLGKVKAVSFRMEGTKQNSYGLTTPTYFCMDDFNGYREVKQGAKQDVDFEETVINLAQFFTFDDADASIDYQIEEPFDDEVATITLDDGKLLVTGKEAGSSLSLLVSAVQKGKIQFVQIPLTVNKAIGMESNRVRVSTSIYPVPAIDKLNIVTELENYTIEVIAVSGAKVLIQENNSGDATIVVGGLEKGMYLLKLYNAEQTVVKRFTVK</sequence>
<dbReference type="Gene3D" id="2.60.120.1350">
    <property type="entry name" value="Protein of unknown function DUF4465"/>
    <property type="match status" value="1"/>
</dbReference>
<gene>
    <name evidence="3" type="ORF">F3F73_20040</name>
</gene>
<dbReference type="EMBL" id="VWMK01000024">
    <property type="protein sequence ID" value="KAA3759128.1"/>
    <property type="molecule type" value="Genomic_DNA"/>
</dbReference>
<dbReference type="Pfam" id="PF14717">
    <property type="entry name" value="DUF4465"/>
    <property type="match status" value="1"/>
</dbReference>
<dbReference type="InterPro" id="IPR026444">
    <property type="entry name" value="Secre_tail"/>
</dbReference>
<feature type="domain" description="Secretion system C-terminal sorting" evidence="2">
    <location>
        <begin position="2289"/>
        <end position="2358"/>
    </location>
</feature>
<evidence type="ECO:0000259" key="2">
    <source>
        <dbReference type="Pfam" id="PF18962"/>
    </source>
</evidence>
<feature type="domain" description="Sialidase N-terminal" evidence="1">
    <location>
        <begin position="490"/>
        <end position="605"/>
    </location>
</feature>
<evidence type="ECO:0000313" key="3">
    <source>
        <dbReference type="EMBL" id="KAA3759128.1"/>
    </source>
</evidence>
<dbReference type="RefSeq" id="WP_130059765.1">
    <property type="nucleotide sequence ID" value="NZ_JADNPJ010000026.1"/>
</dbReference>
<accession>A0A7J4XDZ0</accession>
<evidence type="ECO:0000313" key="4">
    <source>
        <dbReference type="Proteomes" id="UP000422221"/>
    </source>
</evidence>
<evidence type="ECO:0000259" key="1">
    <source>
        <dbReference type="Pfam" id="PF14873"/>
    </source>
</evidence>
<proteinExistence type="predicted"/>